<gene>
    <name evidence="9" type="primary">iaaA</name>
    <name evidence="9" type="ORF">JCM17846_22600</name>
</gene>
<keyword evidence="8" id="KW-1133">Transmembrane helix</keyword>
<feature type="binding site" evidence="6">
    <location>
        <begin position="278"/>
        <end position="281"/>
    </location>
    <ligand>
        <name>substrate</name>
    </ligand>
</feature>
<evidence type="ECO:0000256" key="4">
    <source>
        <dbReference type="ARBA" id="ARBA00069124"/>
    </source>
</evidence>
<dbReference type="GO" id="GO:0016811">
    <property type="term" value="F:hydrolase activity, acting on carbon-nitrogen (but not peptide) bonds, in linear amides"/>
    <property type="evidence" value="ECO:0007669"/>
    <property type="project" value="UniProtKB-ARBA"/>
</dbReference>
<evidence type="ECO:0000256" key="8">
    <source>
        <dbReference type="SAM" id="Phobius"/>
    </source>
</evidence>
<evidence type="ECO:0000256" key="5">
    <source>
        <dbReference type="PIRSR" id="PIRSR600246-1"/>
    </source>
</evidence>
<evidence type="ECO:0000256" key="7">
    <source>
        <dbReference type="PIRSR" id="PIRSR600246-3"/>
    </source>
</evidence>
<feature type="transmembrane region" description="Helical" evidence="8">
    <location>
        <begin position="20"/>
        <end position="39"/>
    </location>
</feature>
<feature type="active site" description="Nucleophile" evidence="5">
    <location>
        <position position="227"/>
    </location>
</feature>
<protein>
    <recommendedName>
        <fullName evidence="4">Isoaspartyl peptidase</fullName>
    </recommendedName>
</protein>
<organism evidence="9 10">
    <name type="scientific">Iodidimonas nitroreducens</name>
    <dbReference type="NCBI Taxonomy" id="1236968"/>
    <lineage>
        <taxon>Bacteria</taxon>
        <taxon>Pseudomonadati</taxon>
        <taxon>Pseudomonadota</taxon>
        <taxon>Alphaproteobacteria</taxon>
        <taxon>Iodidimonadales</taxon>
        <taxon>Iodidimonadaceae</taxon>
        <taxon>Iodidimonas</taxon>
    </lineage>
</organism>
<feature type="site" description="Cleavage; by autolysis" evidence="7">
    <location>
        <begin position="226"/>
        <end position="227"/>
    </location>
</feature>
<keyword evidence="3" id="KW-0068">Autocatalytic cleavage</keyword>
<dbReference type="Pfam" id="PF01112">
    <property type="entry name" value="Asparaginase_2"/>
    <property type="match status" value="1"/>
</dbReference>
<evidence type="ECO:0000256" key="2">
    <source>
        <dbReference type="ARBA" id="ARBA00022801"/>
    </source>
</evidence>
<evidence type="ECO:0000256" key="6">
    <source>
        <dbReference type="PIRSR" id="PIRSR600246-2"/>
    </source>
</evidence>
<evidence type="ECO:0000256" key="1">
    <source>
        <dbReference type="ARBA" id="ARBA00022670"/>
    </source>
</evidence>
<keyword evidence="1" id="KW-0645">Protease</keyword>
<comment type="caution">
    <text evidence="9">The sequence shown here is derived from an EMBL/GenBank/DDBJ whole genome shotgun (WGS) entry which is preliminary data.</text>
</comment>
<dbReference type="CDD" id="cd04701">
    <property type="entry name" value="Asparaginase_2"/>
    <property type="match status" value="1"/>
</dbReference>
<evidence type="ECO:0000313" key="9">
    <source>
        <dbReference type="EMBL" id="GER04578.1"/>
    </source>
</evidence>
<dbReference type="Gene3D" id="3.60.20.30">
    <property type="entry name" value="(Glycosyl)asparaginase"/>
    <property type="match status" value="1"/>
</dbReference>
<dbReference type="PANTHER" id="PTHR10188">
    <property type="entry name" value="L-ASPARAGINASE"/>
    <property type="match status" value="1"/>
</dbReference>
<dbReference type="FunFam" id="3.60.20.30:FF:000001">
    <property type="entry name" value="Isoaspartyl peptidase/L-asparaginase"/>
    <property type="match status" value="1"/>
</dbReference>
<dbReference type="Proteomes" id="UP000324996">
    <property type="component" value="Unassembled WGS sequence"/>
</dbReference>
<keyword evidence="10" id="KW-1185">Reference proteome</keyword>
<name>A0A5A7N911_9PROT</name>
<reference evidence="9 10" key="1">
    <citation type="submission" date="2019-09" db="EMBL/GenBank/DDBJ databases">
        <title>NBRP : Genome information of microbial organism related human and environment.</title>
        <authorList>
            <person name="Hattori M."/>
            <person name="Oshima K."/>
            <person name="Inaba H."/>
            <person name="Suda W."/>
            <person name="Sakamoto M."/>
            <person name="Iino T."/>
            <person name="Kitahara M."/>
            <person name="Oshida Y."/>
            <person name="Iida T."/>
            <person name="Kudo T."/>
            <person name="Itoh T."/>
            <person name="Ohkuma M."/>
        </authorList>
    </citation>
    <scope>NUCLEOTIDE SEQUENCE [LARGE SCALE GENOMIC DNA]</scope>
    <source>
        <strain evidence="9 10">Q-1</strain>
    </source>
</reference>
<dbReference type="InterPro" id="IPR000246">
    <property type="entry name" value="Peptidase_T2"/>
</dbReference>
<accession>A0A5A7N911</accession>
<dbReference type="GO" id="GO:0008233">
    <property type="term" value="F:peptidase activity"/>
    <property type="evidence" value="ECO:0007669"/>
    <property type="project" value="UniProtKB-KW"/>
</dbReference>
<proteinExistence type="predicted"/>
<dbReference type="SUPFAM" id="SSF56235">
    <property type="entry name" value="N-terminal nucleophile aminohydrolases (Ntn hydrolases)"/>
    <property type="match status" value="1"/>
</dbReference>
<dbReference type="AlphaFoldDB" id="A0A5A7N911"/>
<keyword evidence="8" id="KW-0472">Membrane</keyword>
<evidence type="ECO:0000256" key="3">
    <source>
        <dbReference type="ARBA" id="ARBA00022813"/>
    </source>
</evidence>
<dbReference type="EMBL" id="BKCN01000011">
    <property type="protein sequence ID" value="GER04578.1"/>
    <property type="molecule type" value="Genomic_DNA"/>
</dbReference>
<evidence type="ECO:0000313" key="10">
    <source>
        <dbReference type="Proteomes" id="UP000324996"/>
    </source>
</evidence>
<keyword evidence="2" id="KW-0378">Hydrolase</keyword>
<sequence>MIPAPVSSRHSQTKRTGRTALCRLPLGLLGGIMLSALAISPQSRAQEATKDESSYAIALHGGAGTITRASMTAESEAAYRAALGEALIAGQSVLKSGGTAIDAVAASIRIMEDSPLFNAGKGAVFTYDGRNELDAAIMDGRTLKAGAVTGVTRIKNPILLARAVMGQSRHVMLSGSGAEHFARIQGIDLVSPTWFFTDRRYQQLLSIQNHEKGAMQLHFDGDHQFGTVGVVALDQAGNLAAGTSTGGLTNKEWGRIGDSPIIGAGTYADNKSCAVSATGTGEYFMRATAARTICALIEYKGYDVQKAADEVIHQKIAGLGGDGGVIALSHSGEIAFSFNTEGMYRAKLSSQNPTPLILIYKD</sequence>
<dbReference type="InterPro" id="IPR029055">
    <property type="entry name" value="Ntn_hydrolases_N"/>
</dbReference>
<feature type="binding site" evidence="6">
    <location>
        <begin position="255"/>
        <end position="258"/>
    </location>
    <ligand>
        <name>substrate</name>
    </ligand>
</feature>
<dbReference type="GO" id="GO:0006508">
    <property type="term" value="P:proteolysis"/>
    <property type="evidence" value="ECO:0007669"/>
    <property type="project" value="UniProtKB-KW"/>
</dbReference>
<keyword evidence="8" id="KW-0812">Transmembrane</keyword>
<dbReference type="PANTHER" id="PTHR10188:SF6">
    <property type="entry name" value="N(4)-(BETA-N-ACETYLGLUCOSAMINYL)-L-ASPARAGINASE"/>
    <property type="match status" value="1"/>
</dbReference>